<protein>
    <recommendedName>
        <fullName evidence="3">Apea-like HEPN domain-containing protein</fullName>
    </recommendedName>
</protein>
<sequence length="70" mass="7955">MRLVRRLEPREYGGMRATKFFDRVYELRSGLSHGDAPSWRDVGNMVSELGRFTSDLIDLEFTSPTSADGT</sequence>
<evidence type="ECO:0008006" key="3">
    <source>
        <dbReference type="Google" id="ProtNLM"/>
    </source>
</evidence>
<dbReference type="EMBL" id="JYIV01000024">
    <property type="protein sequence ID" value="KJL22975.1"/>
    <property type="molecule type" value="Genomic_DNA"/>
</dbReference>
<reference evidence="1 2" key="1">
    <citation type="submission" date="2015-02" db="EMBL/GenBank/DDBJ databases">
        <title>Draft genome sequences of ten Microbacterium spp. with emphasis on heavy metal contaminated environments.</title>
        <authorList>
            <person name="Corretto E."/>
        </authorList>
    </citation>
    <scope>NUCLEOTIDE SEQUENCE [LARGE SCALE GENOMIC DNA]</scope>
    <source>
        <strain evidence="1 2">BEL163</strain>
    </source>
</reference>
<accession>A0A0F0KS67</accession>
<dbReference type="PATRIC" id="fig|82380.10.peg.1730"/>
<dbReference type="AlphaFoldDB" id="A0A0F0KS67"/>
<gene>
    <name evidence="1" type="ORF">RN51_01721</name>
</gene>
<evidence type="ECO:0000313" key="2">
    <source>
        <dbReference type="Proteomes" id="UP000033725"/>
    </source>
</evidence>
<evidence type="ECO:0000313" key="1">
    <source>
        <dbReference type="EMBL" id="KJL22975.1"/>
    </source>
</evidence>
<comment type="caution">
    <text evidence="1">The sequence shown here is derived from an EMBL/GenBank/DDBJ whole genome shotgun (WGS) entry which is preliminary data.</text>
</comment>
<proteinExistence type="predicted"/>
<organism evidence="1 2">
    <name type="scientific">Microbacterium oxydans</name>
    <dbReference type="NCBI Taxonomy" id="82380"/>
    <lineage>
        <taxon>Bacteria</taxon>
        <taxon>Bacillati</taxon>
        <taxon>Actinomycetota</taxon>
        <taxon>Actinomycetes</taxon>
        <taxon>Micrococcales</taxon>
        <taxon>Microbacteriaceae</taxon>
        <taxon>Microbacterium</taxon>
    </lineage>
</organism>
<dbReference type="Proteomes" id="UP000033725">
    <property type="component" value="Unassembled WGS sequence"/>
</dbReference>
<name>A0A0F0KS67_9MICO</name>